<evidence type="ECO:0000256" key="7">
    <source>
        <dbReference type="PIRNR" id="PIRNR037092"/>
    </source>
</evidence>
<evidence type="ECO:0000256" key="2">
    <source>
        <dbReference type="ARBA" id="ARBA00006613"/>
    </source>
</evidence>
<keyword evidence="5 7" id="KW-0653">Protein transport</keyword>
<comment type="subcellular location">
    <subcellularLocation>
        <location evidence="1">Endomembrane system</location>
    </subcellularLocation>
    <subcellularLocation>
        <location evidence="7">Golgi apparatus</location>
    </subcellularLocation>
</comment>
<feature type="compositionally biased region" description="Basic and acidic residues" evidence="8">
    <location>
        <begin position="422"/>
        <end position="433"/>
    </location>
</feature>
<evidence type="ECO:0000256" key="3">
    <source>
        <dbReference type="ARBA" id="ARBA00022448"/>
    </source>
</evidence>
<reference evidence="10" key="1">
    <citation type="submission" date="2023-06" db="EMBL/GenBank/DDBJ databases">
        <title>Genome-scale phylogeny and comparative genomics of the fungal order Sordariales.</title>
        <authorList>
            <consortium name="Lawrence Berkeley National Laboratory"/>
            <person name="Hensen N."/>
            <person name="Bonometti L."/>
            <person name="Westerberg I."/>
            <person name="Brannstrom I.O."/>
            <person name="Guillou S."/>
            <person name="Cros-Aarteil S."/>
            <person name="Calhoun S."/>
            <person name="Haridas S."/>
            <person name="Kuo A."/>
            <person name="Mondo S."/>
            <person name="Pangilinan J."/>
            <person name="Riley R."/>
            <person name="Labutti K."/>
            <person name="Andreopoulos B."/>
            <person name="Lipzen A."/>
            <person name="Chen C."/>
            <person name="Yanf M."/>
            <person name="Daum C."/>
            <person name="Ng V."/>
            <person name="Clum A."/>
            <person name="Steindorff A."/>
            <person name="Ohm R."/>
            <person name="Martin F."/>
            <person name="Silar P."/>
            <person name="Natvig D."/>
            <person name="Lalanne C."/>
            <person name="Gautier V."/>
            <person name="Ament-Velasquez S.L."/>
            <person name="Kruys A."/>
            <person name="Hutchinson M.I."/>
            <person name="Powell A.J."/>
            <person name="Barry K."/>
            <person name="Miller A.N."/>
            <person name="Grigoriev I.V."/>
            <person name="Debuchy R."/>
            <person name="Gladieux P."/>
            <person name="Thoren M.H."/>
            <person name="Johannesson H."/>
        </authorList>
    </citation>
    <scope>NUCLEOTIDE SEQUENCE</scope>
    <source>
        <strain evidence="10">8032-3</strain>
    </source>
</reference>
<keyword evidence="6" id="KW-0472">Membrane</keyword>
<sequence length="1046" mass="115559">MPISRSLFMTHTDGSMTKEFEKSLYDLIRGLRNHRGNEREYIQDCLRECRSEVRSQDMDVKATALLKLIYLEMVGHDMSWASFHVLEVMSSPKYHQKRVGYLGAVQSFRPDTEVLMLATNLLKKDLNATMPTTISLPIAALPHIITPSLALSVLADLLPRLSHSHPTIRKKTIVTLYRLALVYPETLRAAWPKIKDRLMDKDEDPSVTAAIVNVICELGWRRPNDFLPLAPRLFELLVDSGNNWMAIKLIKLFATLTPLEPRLVRKLLPPLTSIIQTTPAMSLLYECINGIIQGGILGDSDDVSGGDEIASLCVTKLRGMIMMNSDPNLKYVALLAFNKIVATHPFLVAQQEDVILECIDSEDITIRIKALDLVQGMVSTDNLVSIVSRLMRQLKASSSTSSSKRNSASQPDPEAYSDDDDETRKPQSPRTEEQTPPLPEDYTVDVIGRILKMCSQNNYGSLVDFDWYIDVLTQLVRIAPVPRQRQLQLGFSSPVSQATATDVSEKIGDEIRNVAVKVKAVRYAAVRAADSVISQLNSESSSTHHVVSGALKPAAWLVGEYSSQLPNPEDTLGCLLQLVPRTKNPELLTTTLQSAIKILALIVGDDRAIWTAERKSRLSLLMARVVHTLEPLASHPYLEVQERAVEFTELLKLAVEAASGQAAATDEVHQDPPLLLTQALPSLFGGWELNSVALGAQDHVPIPEGLDLDQPIHPNLNGLLAQADFLMLPAEEENEFEDYYYKRPPPTAIANEPAIDKLAAAPEEIVGSYQRAGEESYLDPDIVARRKAERMERNKDDPFYIQESGRSPGSSTPIHNILRHENGPDLDIDSIPIMQLDLEKLDAGLGNTTLTERPALRPKPRQRVLIAADETLSGSGRSTPRQYESENSTDSVPKSRNRKLAQSLLQVDSSHIGSLSLDSNQTSIGYDPEQQQREEAEMTRAVKEVERLRLEMQRANERIQIAQGVPAEGTVLKKKKPRKPKADDEEGGTSKVRKKKKKPAAVAEEGGDGGTAGADAAEVVVKPARKKKAAKKLVALDDDQAGSGPQ</sequence>
<evidence type="ECO:0000256" key="4">
    <source>
        <dbReference type="ARBA" id="ARBA00022737"/>
    </source>
</evidence>
<keyword evidence="11" id="KW-1185">Reference proteome</keyword>
<dbReference type="InterPro" id="IPR002553">
    <property type="entry name" value="Clathrin/coatomer_adapt-like_N"/>
</dbReference>
<accession>A0AAJ0FK50</accession>
<gene>
    <name evidence="10" type="ORF">QBC33DRAFT_576309</name>
</gene>
<evidence type="ECO:0000256" key="6">
    <source>
        <dbReference type="ARBA" id="ARBA00023136"/>
    </source>
</evidence>
<dbReference type="GO" id="GO:0030123">
    <property type="term" value="C:AP-3 adaptor complex"/>
    <property type="evidence" value="ECO:0007669"/>
    <property type="project" value="InterPro"/>
</dbReference>
<dbReference type="Gene3D" id="1.25.10.10">
    <property type="entry name" value="Leucine-rich Repeat Variant"/>
    <property type="match status" value="1"/>
</dbReference>
<dbReference type="InterPro" id="IPR017105">
    <property type="entry name" value="AP3_complex_dsu"/>
</dbReference>
<dbReference type="AlphaFoldDB" id="A0AAJ0FK50"/>
<dbReference type="GO" id="GO:0010008">
    <property type="term" value="C:endosome membrane"/>
    <property type="evidence" value="ECO:0007669"/>
    <property type="project" value="TreeGrafter"/>
</dbReference>
<proteinExistence type="inferred from homology"/>
<protein>
    <recommendedName>
        <fullName evidence="7">AP-3 complex subunit delta</fullName>
    </recommendedName>
</protein>
<dbReference type="InterPro" id="IPR011989">
    <property type="entry name" value="ARM-like"/>
</dbReference>
<organism evidence="10 11">
    <name type="scientific">Phialemonium atrogriseum</name>
    <dbReference type="NCBI Taxonomy" id="1093897"/>
    <lineage>
        <taxon>Eukaryota</taxon>
        <taxon>Fungi</taxon>
        <taxon>Dikarya</taxon>
        <taxon>Ascomycota</taxon>
        <taxon>Pezizomycotina</taxon>
        <taxon>Sordariomycetes</taxon>
        <taxon>Sordariomycetidae</taxon>
        <taxon>Cephalothecales</taxon>
        <taxon>Cephalothecaceae</taxon>
        <taxon>Phialemonium</taxon>
    </lineage>
</organism>
<feature type="compositionally biased region" description="Polar residues" evidence="8">
    <location>
        <begin position="872"/>
        <end position="894"/>
    </location>
</feature>
<evidence type="ECO:0000313" key="10">
    <source>
        <dbReference type="EMBL" id="KAK1770667.1"/>
    </source>
</evidence>
<evidence type="ECO:0000256" key="5">
    <source>
        <dbReference type="ARBA" id="ARBA00022927"/>
    </source>
</evidence>
<evidence type="ECO:0000313" key="11">
    <source>
        <dbReference type="Proteomes" id="UP001244011"/>
    </source>
</evidence>
<dbReference type="Proteomes" id="UP001244011">
    <property type="component" value="Unassembled WGS sequence"/>
</dbReference>
<dbReference type="GeneID" id="85314091"/>
<comment type="similarity">
    <text evidence="2 7">Belongs to the adaptor complexes large subunit family.</text>
</comment>
<comment type="caution">
    <text evidence="10">The sequence shown here is derived from an EMBL/GenBank/DDBJ whole genome shotgun (WGS) entry which is preliminary data.</text>
</comment>
<feature type="compositionally biased region" description="Low complexity" evidence="8">
    <location>
        <begin position="397"/>
        <end position="409"/>
    </location>
</feature>
<feature type="region of interest" description="Disordered" evidence="8">
    <location>
        <begin position="397"/>
        <end position="440"/>
    </location>
</feature>
<dbReference type="PANTHER" id="PTHR22781">
    <property type="entry name" value="DELTA ADAPTIN-RELATED"/>
    <property type="match status" value="1"/>
</dbReference>
<feature type="compositionally biased region" description="Low complexity" evidence="8">
    <location>
        <begin position="1013"/>
        <end position="1022"/>
    </location>
</feature>
<keyword evidence="7" id="KW-0333">Golgi apparatus</keyword>
<dbReference type="EMBL" id="MU839000">
    <property type="protein sequence ID" value="KAK1770667.1"/>
    <property type="molecule type" value="Genomic_DNA"/>
</dbReference>
<dbReference type="PIRSF" id="PIRSF037092">
    <property type="entry name" value="AP3_complex_delta"/>
    <property type="match status" value="1"/>
</dbReference>
<comment type="subunit">
    <text evidence="7">Adaptor protein complex 3 (AP-3) is a heterotetramer.</text>
</comment>
<evidence type="ECO:0000256" key="1">
    <source>
        <dbReference type="ARBA" id="ARBA00004308"/>
    </source>
</evidence>
<feature type="domain" description="Clathrin/coatomer adaptor adaptin-like N-terminal" evidence="9">
    <location>
        <begin position="38"/>
        <end position="653"/>
    </location>
</feature>
<dbReference type="InterPro" id="IPR016024">
    <property type="entry name" value="ARM-type_fold"/>
</dbReference>
<dbReference type="GO" id="GO:0006896">
    <property type="term" value="P:Golgi to vacuole transport"/>
    <property type="evidence" value="ECO:0007669"/>
    <property type="project" value="TreeGrafter"/>
</dbReference>
<comment type="function">
    <text evidence="7">Part of the AP-3 complex, an adaptor-related complex which is not clathrin-associated. The complex is associated with the Golgi region as well as more peripheral structures. It facilitates the budding of vesicles from the Golgi membrane.</text>
</comment>
<dbReference type="RefSeq" id="XP_060286880.1">
    <property type="nucleotide sequence ID" value="XM_060430904.1"/>
</dbReference>
<feature type="compositionally biased region" description="Polar residues" evidence="8">
    <location>
        <begin position="804"/>
        <end position="814"/>
    </location>
</feature>
<keyword evidence="4" id="KW-0677">Repeat</keyword>
<evidence type="ECO:0000259" key="9">
    <source>
        <dbReference type="Pfam" id="PF01602"/>
    </source>
</evidence>
<feature type="region of interest" description="Disordered" evidence="8">
    <location>
        <begin position="867"/>
        <end position="896"/>
    </location>
</feature>
<dbReference type="Pfam" id="PF01602">
    <property type="entry name" value="Adaptin_N"/>
    <property type="match status" value="1"/>
</dbReference>
<keyword evidence="3 7" id="KW-0813">Transport</keyword>
<dbReference type="SUPFAM" id="SSF48371">
    <property type="entry name" value="ARM repeat"/>
    <property type="match status" value="1"/>
</dbReference>
<name>A0AAJ0FK50_9PEZI</name>
<feature type="region of interest" description="Disordered" evidence="8">
    <location>
        <begin position="961"/>
        <end position="1046"/>
    </location>
</feature>
<dbReference type="GO" id="GO:0006623">
    <property type="term" value="P:protein targeting to vacuole"/>
    <property type="evidence" value="ECO:0007669"/>
    <property type="project" value="TreeGrafter"/>
</dbReference>
<feature type="region of interest" description="Disordered" evidence="8">
    <location>
        <begin position="911"/>
        <end position="937"/>
    </location>
</feature>
<feature type="region of interest" description="Disordered" evidence="8">
    <location>
        <begin position="794"/>
        <end position="816"/>
    </location>
</feature>
<dbReference type="PANTHER" id="PTHR22781:SF12">
    <property type="entry name" value="AP-3 COMPLEX SUBUNIT DELTA-1"/>
    <property type="match status" value="1"/>
</dbReference>
<dbReference type="GO" id="GO:0005794">
    <property type="term" value="C:Golgi apparatus"/>
    <property type="evidence" value="ECO:0007669"/>
    <property type="project" value="UniProtKB-SubCell"/>
</dbReference>
<evidence type="ECO:0000256" key="8">
    <source>
        <dbReference type="SAM" id="MobiDB-lite"/>
    </source>
</evidence>
<feature type="compositionally biased region" description="Polar residues" evidence="8">
    <location>
        <begin position="911"/>
        <end position="924"/>
    </location>
</feature>